<dbReference type="PANTHER" id="PTHR23048:SF0">
    <property type="entry name" value="CALMODULIN LIKE 3"/>
    <property type="match status" value="1"/>
</dbReference>
<evidence type="ECO:0000256" key="2">
    <source>
        <dbReference type="ARBA" id="ARBA00022837"/>
    </source>
</evidence>
<comment type="caution">
    <text evidence="4">The sequence shown here is derived from an EMBL/GenBank/DDBJ whole genome shotgun (WGS) entry which is preliminary data.</text>
</comment>
<reference evidence="4 5" key="1">
    <citation type="submission" date="2024-04" db="EMBL/GenBank/DDBJ databases">
        <title>genome sequences of Mucor flavus KT1a and Helicostylum pulchrum KT1b strains isolated from the surface of a dry-aged beef.</title>
        <authorList>
            <person name="Toyotome T."/>
            <person name="Hosono M."/>
            <person name="Torimaru M."/>
            <person name="Fukuda K."/>
            <person name="Mikami N."/>
        </authorList>
    </citation>
    <scope>NUCLEOTIDE SEQUENCE [LARGE SCALE GENOMIC DNA]</scope>
    <source>
        <strain evidence="4 5">KT1a</strain>
    </source>
</reference>
<organism evidence="4 5">
    <name type="scientific">Mucor flavus</name>
    <dbReference type="NCBI Taxonomy" id="439312"/>
    <lineage>
        <taxon>Eukaryota</taxon>
        <taxon>Fungi</taxon>
        <taxon>Fungi incertae sedis</taxon>
        <taxon>Mucoromycota</taxon>
        <taxon>Mucoromycotina</taxon>
        <taxon>Mucoromycetes</taxon>
        <taxon>Mucorales</taxon>
        <taxon>Mucorineae</taxon>
        <taxon>Mucoraceae</taxon>
        <taxon>Mucor</taxon>
    </lineage>
</organism>
<dbReference type="InterPro" id="IPR018247">
    <property type="entry name" value="EF_Hand_1_Ca_BS"/>
</dbReference>
<dbReference type="SMART" id="SM00054">
    <property type="entry name" value="EFh"/>
    <property type="match status" value="3"/>
</dbReference>
<evidence type="ECO:0000313" key="5">
    <source>
        <dbReference type="Proteomes" id="UP001473302"/>
    </source>
</evidence>
<proteinExistence type="predicted"/>
<gene>
    <name evidence="4" type="ORF">MFLAVUS_010094</name>
</gene>
<evidence type="ECO:0000259" key="3">
    <source>
        <dbReference type="PROSITE" id="PS50222"/>
    </source>
</evidence>
<name>A0ABP9ZBZ7_9FUNG</name>
<dbReference type="PROSITE" id="PS00018">
    <property type="entry name" value="EF_HAND_1"/>
    <property type="match status" value="3"/>
</dbReference>
<dbReference type="PANTHER" id="PTHR23048">
    <property type="entry name" value="MYOSIN LIGHT CHAIN 1, 3"/>
    <property type="match status" value="1"/>
</dbReference>
<feature type="domain" description="EF-hand" evidence="3">
    <location>
        <begin position="8"/>
        <end position="43"/>
    </location>
</feature>
<dbReference type="PRINTS" id="PR00450">
    <property type="entry name" value="RECOVERIN"/>
</dbReference>
<feature type="domain" description="EF-hand" evidence="3">
    <location>
        <begin position="44"/>
        <end position="79"/>
    </location>
</feature>
<keyword evidence="1" id="KW-0677">Repeat</keyword>
<keyword evidence="5" id="KW-1185">Reference proteome</keyword>
<dbReference type="Pfam" id="PF13499">
    <property type="entry name" value="EF-hand_7"/>
    <property type="match status" value="2"/>
</dbReference>
<accession>A0ABP9ZBZ7</accession>
<dbReference type="Proteomes" id="UP001473302">
    <property type="component" value="Unassembled WGS sequence"/>
</dbReference>
<dbReference type="SUPFAM" id="SSF47473">
    <property type="entry name" value="EF-hand"/>
    <property type="match status" value="1"/>
</dbReference>
<evidence type="ECO:0000256" key="1">
    <source>
        <dbReference type="ARBA" id="ARBA00022737"/>
    </source>
</evidence>
<dbReference type="PROSITE" id="PS50222">
    <property type="entry name" value="EF_HAND_2"/>
    <property type="match status" value="3"/>
</dbReference>
<dbReference type="InterPro" id="IPR050230">
    <property type="entry name" value="CALM/Myosin/TropC-like"/>
</dbReference>
<evidence type="ECO:0000313" key="4">
    <source>
        <dbReference type="EMBL" id="GAA5816564.1"/>
    </source>
</evidence>
<feature type="domain" description="EF-hand" evidence="3">
    <location>
        <begin position="80"/>
        <end position="115"/>
    </location>
</feature>
<protein>
    <recommendedName>
        <fullName evidence="3">EF-hand domain-containing protein</fullName>
    </recommendedName>
</protein>
<dbReference type="InterPro" id="IPR011992">
    <property type="entry name" value="EF-hand-dom_pair"/>
</dbReference>
<dbReference type="InterPro" id="IPR002048">
    <property type="entry name" value="EF_hand_dom"/>
</dbReference>
<dbReference type="Gene3D" id="1.10.238.10">
    <property type="entry name" value="EF-hand"/>
    <property type="match status" value="2"/>
</dbReference>
<sequence>MSDRLTQEQITEYREAFQLFDRNGDGSISASELGVVLRSFGMNPSDAELQDMVNGVDADNNGHIDFEEFLNLVKTLTPDRDTDDLKEAFNAFDVDGNGVIDRSELHKVISSLNETLTEQELDAMIQEADIDEDGTTMEETGASAAIVAYITNESKLEYCARFGSTKDEVINAPESVFNSTTFWIRELQEICLI</sequence>
<dbReference type="CDD" id="cd00051">
    <property type="entry name" value="EFh"/>
    <property type="match status" value="2"/>
</dbReference>
<dbReference type="EMBL" id="BAABUK010000033">
    <property type="protein sequence ID" value="GAA5816564.1"/>
    <property type="molecule type" value="Genomic_DNA"/>
</dbReference>
<keyword evidence="2" id="KW-0106">Calcium</keyword>